<comment type="caution">
    <text evidence="3">The sequence shown here is derived from an EMBL/GenBank/DDBJ whole genome shotgun (WGS) entry which is preliminary data.</text>
</comment>
<dbReference type="EMBL" id="BQNB010011142">
    <property type="protein sequence ID" value="GJS86716.1"/>
    <property type="molecule type" value="Genomic_DNA"/>
</dbReference>
<keyword evidence="4" id="KW-1185">Reference proteome</keyword>
<evidence type="ECO:0000313" key="4">
    <source>
        <dbReference type="Proteomes" id="UP001151760"/>
    </source>
</evidence>
<dbReference type="Proteomes" id="UP001151760">
    <property type="component" value="Unassembled WGS sequence"/>
</dbReference>
<accession>A0ABQ4ZBR6</accession>
<dbReference type="Gene3D" id="3.30.420.10">
    <property type="entry name" value="Ribonuclease H-like superfamily/Ribonuclease H"/>
    <property type="match status" value="1"/>
</dbReference>
<evidence type="ECO:0000259" key="2">
    <source>
        <dbReference type="PROSITE" id="PS50994"/>
    </source>
</evidence>
<dbReference type="InterPro" id="IPR001584">
    <property type="entry name" value="Integrase_cat-core"/>
</dbReference>
<feature type="domain" description="Integrase catalytic" evidence="2">
    <location>
        <begin position="1"/>
        <end position="83"/>
    </location>
</feature>
<dbReference type="PANTHER" id="PTHR42648">
    <property type="entry name" value="TRANSPOSASE, PUTATIVE-RELATED"/>
    <property type="match status" value="1"/>
</dbReference>
<name>A0ABQ4ZBR6_9ASTR</name>
<proteinExistence type="predicted"/>
<dbReference type="SUPFAM" id="SSF53098">
    <property type="entry name" value="Ribonuclease H-like"/>
    <property type="match status" value="1"/>
</dbReference>
<reference evidence="3" key="1">
    <citation type="journal article" date="2022" name="Int. J. Mol. Sci.">
        <title>Draft Genome of Tanacetum Coccineum: Genomic Comparison of Closely Related Tanacetum-Family Plants.</title>
        <authorList>
            <person name="Yamashiro T."/>
            <person name="Shiraishi A."/>
            <person name="Nakayama K."/>
            <person name="Satake H."/>
        </authorList>
    </citation>
    <scope>NUCLEOTIDE SEQUENCE</scope>
</reference>
<dbReference type="PANTHER" id="PTHR42648:SF32">
    <property type="entry name" value="RIBONUCLEASE H-LIKE DOMAIN, GAG-PRE-INTEGRASE DOMAIN PROTEIN-RELATED"/>
    <property type="match status" value="1"/>
</dbReference>
<protein>
    <submittedName>
        <fullName evidence="3">Retrovirus-related pol polyprotein from transposon TNT 1-94</fullName>
    </submittedName>
</protein>
<dbReference type="InterPro" id="IPR039537">
    <property type="entry name" value="Retrotran_Ty1/copia-like"/>
</dbReference>
<evidence type="ECO:0000256" key="1">
    <source>
        <dbReference type="SAM" id="Coils"/>
    </source>
</evidence>
<reference evidence="3" key="2">
    <citation type="submission" date="2022-01" db="EMBL/GenBank/DDBJ databases">
        <authorList>
            <person name="Yamashiro T."/>
            <person name="Shiraishi A."/>
            <person name="Satake H."/>
            <person name="Nakayama K."/>
        </authorList>
    </citation>
    <scope>NUCLEOTIDE SEQUENCE</scope>
</reference>
<keyword evidence="1" id="KW-0175">Coiled coil</keyword>
<dbReference type="InterPro" id="IPR036397">
    <property type="entry name" value="RNaseH_sf"/>
</dbReference>
<feature type="coiled-coil region" evidence="1">
    <location>
        <begin position="160"/>
        <end position="195"/>
    </location>
</feature>
<dbReference type="PROSITE" id="PS50994">
    <property type="entry name" value="INTEGRASE"/>
    <property type="match status" value="1"/>
</dbReference>
<evidence type="ECO:0000313" key="3">
    <source>
        <dbReference type="EMBL" id="GJS86716.1"/>
    </source>
</evidence>
<gene>
    <name evidence="3" type="ORF">Tco_0769352</name>
</gene>
<sequence length="290" mass="32143">MNEFCGLKGIKREFNVARTPQQNRVADRKNRTLIEAARTMLADSLLPTIFWVEAVNNACYVLNRVLVTKPHNKTPYELIIGRPPSISFMRPFGCPVTILNTLDPLGKFDEKAEEGFLVGYSINSKAFRSFISSSFKSSDEMYKNDTADDAVGETPVQKPASKNEQALKNVLDKMMDQEKEALEQSDNIRKKFEAQCNGELLQGKATKASCTNSFNTVSTPFNAPNAPRTSNDAGPSFVSLSGSFPLNVNDLPDDPLMPDLEDTAEVQNTDIFCSAFDDEDLNTYNSHCGN</sequence>
<organism evidence="3 4">
    <name type="scientific">Tanacetum coccineum</name>
    <dbReference type="NCBI Taxonomy" id="301880"/>
    <lineage>
        <taxon>Eukaryota</taxon>
        <taxon>Viridiplantae</taxon>
        <taxon>Streptophyta</taxon>
        <taxon>Embryophyta</taxon>
        <taxon>Tracheophyta</taxon>
        <taxon>Spermatophyta</taxon>
        <taxon>Magnoliopsida</taxon>
        <taxon>eudicotyledons</taxon>
        <taxon>Gunneridae</taxon>
        <taxon>Pentapetalae</taxon>
        <taxon>asterids</taxon>
        <taxon>campanulids</taxon>
        <taxon>Asterales</taxon>
        <taxon>Asteraceae</taxon>
        <taxon>Asteroideae</taxon>
        <taxon>Anthemideae</taxon>
        <taxon>Anthemidinae</taxon>
        <taxon>Tanacetum</taxon>
    </lineage>
</organism>
<dbReference type="InterPro" id="IPR012337">
    <property type="entry name" value="RNaseH-like_sf"/>
</dbReference>